<keyword evidence="7" id="KW-0687">Ribonucleoprotein</keyword>
<comment type="subcellular location">
    <subcellularLocation>
        <location evidence="1">Mitochondrion</location>
    </subcellularLocation>
</comment>
<keyword evidence="4 10" id="KW-0694">RNA-binding</keyword>
<reference evidence="15" key="1">
    <citation type="submission" date="2016-02" db="EMBL/GenBank/DDBJ databases">
        <title>Comparative genomics of biotechnologically important yeasts.</title>
        <authorList>
            <consortium name="DOE Joint Genome Institute"/>
            <person name="Riley R."/>
            <person name="Haridas S."/>
            <person name="Wolfe K.H."/>
            <person name="Lopes M.R."/>
            <person name="Hittinger C.T."/>
            <person name="Goker M."/>
            <person name="Salamov A."/>
            <person name="Wisecaver J."/>
            <person name="Long T.M."/>
            <person name="Aerts A.L."/>
            <person name="Barry K."/>
            <person name="Choi C."/>
            <person name="Clum A."/>
            <person name="Coughlan A.Y."/>
            <person name="Deshpande S."/>
            <person name="Douglass A.P."/>
            <person name="Hanson S.J."/>
            <person name="Klenk H.-P."/>
            <person name="Labutti K."/>
            <person name="Lapidus A."/>
            <person name="Lindquist E."/>
            <person name="Lipzen A."/>
            <person name="Meier-Kolthoff J.P."/>
            <person name="Ohm R.A."/>
            <person name="Otillar R.P."/>
            <person name="Pangilinan J."/>
            <person name="Peng Y."/>
            <person name="Rokas A."/>
            <person name="Rosa C.A."/>
            <person name="Scheuner C."/>
            <person name="Sibirny A.A."/>
            <person name="Slot J.C."/>
            <person name="Stielow J.B."/>
            <person name="Sun H."/>
            <person name="Kurtzman C.P."/>
            <person name="Blackwell M."/>
            <person name="Jeffries T.W."/>
            <person name="Grigoriev I.V."/>
        </authorList>
    </citation>
    <scope>NUCLEOTIDE SEQUENCE [LARGE SCALE GENOMIC DNA]</scope>
    <source>
        <strain evidence="15">NRRL Y-17796</strain>
    </source>
</reference>
<dbReference type="PANTHER" id="PTHR11831">
    <property type="entry name" value="30S 40S RIBOSOMAL PROTEIN"/>
    <property type="match status" value="1"/>
</dbReference>
<keyword evidence="6" id="KW-0496">Mitochondrion</keyword>
<dbReference type="GO" id="GO:0042274">
    <property type="term" value="P:ribosomal small subunit biogenesis"/>
    <property type="evidence" value="ECO:0007669"/>
    <property type="project" value="TreeGrafter"/>
</dbReference>
<dbReference type="GO" id="GO:0005763">
    <property type="term" value="C:mitochondrial small ribosomal subunit"/>
    <property type="evidence" value="ECO:0007669"/>
    <property type="project" value="EnsemblFungi"/>
</dbReference>
<dbReference type="FunFam" id="3.10.290.10:FF:000025">
    <property type="entry name" value="30S ribosomal subunit S4"/>
    <property type="match status" value="1"/>
</dbReference>
<gene>
    <name evidence="14" type="ORF">CANCADRAFT_14309</name>
</gene>
<dbReference type="Pfam" id="PF01479">
    <property type="entry name" value="S4"/>
    <property type="match status" value="1"/>
</dbReference>
<dbReference type="SUPFAM" id="SSF55174">
    <property type="entry name" value="Alpha-L RNA-binding motif"/>
    <property type="match status" value="1"/>
</dbReference>
<dbReference type="SMART" id="SM00363">
    <property type="entry name" value="S4"/>
    <property type="match status" value="1"/>
</dbReference>
<proteinExistence type="inferred from homology"/>
<accession>A0A1E4TB82</accession>
<evidence type="ECO:0000313" key="15">
    <source>
        <dbReference type="Proteomes" id="UP000095023"/>
    </source>
</evidence>
<evidence type="ECO:0000256" key="12">
    <source>
        <dbReference type="SAM" id="MobiDB-lite"/>
    </source>
</evidence>
<evidence type="ECO:0000256" key="5">
    <source>
        <dbReference type="ARBA" id="ARBA00022980"/>
    </source>
</evidence>
<evidence type="ECO:0000256" key="10">
    <source>
        <dbReference type="PROSITE-ProRule" id="PRU00182"/>
    </source>
</evidence>
<dbReference type="PROSITE" id="PS50889">
    <property type="entry name" value="S4"/>
    <property type="match status" value="1"/>
</dbReference>
<sequence>LRSLIRGKIRQSMHKQNVYNLYKMNLSYPIQNNLFRQKWVAKQLGRGYHGEHITEHKWKGYLSDITHAMVPLDKVRKSSVGTLKAALSNSIPAQMWMPLEKRLDTAVFRSFFASSIRQAKQYITSGHVRVNGTVIRHPFYELKPGDMFSVTPERVLAAIGRKAVSAKEAKQIDMRQYKRYKKYVDSCRKNPEKMYAVRATTETATIKDATIKDATIKDATIKDATIKDATIKDVATASAAAESVATEDAAEAEAAAESSEPIVEVKSESKSEPSNTELTEDQTKQQFINEELDIIVSSDSNLRSKFRNLCYLYSKDANMTSREIKKSATAIVSDIIDLRKRKLAAERTQMQNNYKNGDPTAGYTPDWYSDLEKTLESLEKDIDKLSDDYEGEEGLKFPWQKGLFGRQNPEKPYFTPWKPRQFLAPTLVLPSHIEISFKTCHAVYLRDPVARPGMSEVISPFSPDFHRLAKLYYGRK</sequence>
<evidence type="ECO:0000256" key="4">
    <source>
        <dbReference type="ARBA" id="ARBA00022884"/>
    </source>
</evidence>
<dbReference type="CDD" id="cd00165">
    <property type="entry name" value="S4"/>
    <property type="match status" value="1"/>
</dbReference>
<organism evidence="14 15">
    <name type="scientific">Tortispora caseinolytica NRRL Y-17796</name>
    <dbReference type="NCBI Taxonomy" id="767744"/>
    <lineage>
        <taxon>Eukaryota</taxon>
        <taxon>Fungi</taxon>
        <taxon>Dikarya</taxon>
        <taxon>Ascomycota</taxon>
        <taxon>Saccharomycotina</taxon>
        <taxon>Trigonopsidomycetes</taxon>
        <taxon>Trigonopsidales</taxon>
        <taxon>Trigonopsidaceae</taxon>
        <taxon>Tortispora</taxon>
    </lineage>
</organism>
<dbReference type="InterPro" id="IPR036986">
    <property type="entry name" value="S4_RNA-bd_sf"/>
</dbReference>
<evidence type="ECO:0000256" key="11">
    <source>
        <dbReference type="SAM" id="Coils"/>
    </source>
</evidence>
<dbReference type="EMBL" id="KV453843">
    <property type="protein sequence ID" value="ODV89001.1"/>
    <property type="molecule type" value="Genomic_DNA"/>
</dbReference>
<evidence type="ECO:0000256" key="9">
    <source>
        <dbReference type="ARBA" id="ARBA00071419"/>
    </source>
</evidence>
<dbReference type="GO" id="GO:0003735">
    <property type="term" value="F:structural constituent of ribosome"/>
    <property type="evidence" value="ECO:0007669"/>
    <property type="project" value="EnsemblFungi"/>
</dbReference>
<evidence type="ECO:0000313" key="14">
    <source>
        <dbReference type="EMBL" id="ODV89001.1"/>
    </source>
</evidence>
<keyword evidence="11" id="KW-0175">Coiled coil</keyword>
<dbReference type="PANTHER" id="PTHR11831:SF4">
    <property type="entry name" value="SMALL RIBOSOMAL SUBUNIT PROTEIN US4M"/>
    <property type="match status" value="1"/>
</dbReference>
<feature type="non-terminal residue" evidence="14">
    <location>
        <position position="476"/>
    </location>
</feature>
<evidence type="ECO:0000256" key="6">
    <source>
        <dbReference type="ARBA" id="ARBA00023128"/>
    </source>
</evidence>
<evidence type="ECO:0000259" key="13">
    <source>
        <dbReference type="SMART" id="SM00363"/>
    </source>
</evidence>
<dbReference type="InterPro" id="IPR002942">
    <property type="entry name" value="S4_RNA-bd"/>
</dbReference>
<feature type="non-terminal residue" evidence="14">
    <location>
        <position position="1"/>
    </location>
</feature>
<feature type="region of interest" description="Disordered" evidence="12">
    <location>
        <begin position="252"/>
        <end position="284"/>
    </location>
</feature>
<protein>
    <recommendedName>
        <fullName evidence="9">Small ribosomal subunit protein uS4m</fullName>
    </recommendedName>
</protein>
<keyword evidence="3" id="KW-0699">rRNA-binding</keyword>
<dbReference type="InterPro" id="IPR022801">
    <property type="entry name" value="Ribosomal_uS4"/>
</dbReference>
<name>A0A1E4TB82_9ASCO</name>
<comment type="similarity">
    <text evidence="2">Belongs to the universal ribosomal protein uS4 family.</text>
</comment>
<dbReference type="Proteomes" id="UP000095023">
    <property type="component" value="Unassembled WGS sequence"/>
</dbReference>
<dbReference type="GO" id="GO:0019843">
    <property type="term" value="F:rRNA binding"/>
    <property type="evidence" value="ECO:0007669"/>
    <property type="project" value="UniProtKB-KW"/>
</dbReference>
<dbReference type="Gene3D" id="3.10.290.10">
    <property type="entry name" value="RNA-binding S4 domain"/>
    <property type="match status" value="1"/>
</dbReference>
<dbReference type="AlphaFoldDB" id="A0A1E4TB82"/>
<feature type="compositionally biased region" description="Low complexity" evidence="12">
    <location>
        <begin position="252"/>
        <end position="262"/>
    </location>
</feature>
<evidence type="ECO:0000256" key="8">
    <source>
        <dbReference type="ARBA" id="ARBA00037226"/>
    </source>
</evidence>
<evidence type="ECO:0000256" key="7">
    <source>
        <dbReference type="ARBA" id="ARBA00023274"/>
    </source>
</evidence>
<evidence type="ECO:0000256" key="3">
    <source>
        <dbReference type="ARBA" id="ARBA00022730"/>
    </source>
</evidence>
<dbReference type="OrthoDB" id="3356781at2759"/>
<evidence type="ECO:0000256" key="1">
    <source>
        <dbReference type="ARBA" id="ARBA00004173"/>
    </source>
</evidence>
<keyword evidence="5" id="KW-0689">Ribosomal protein</keyword>
<keyword evidence="15" id="KW-1185">Reference proteome</keyword>
<feature type="coiled-coil region" evidence="11">
    <location>
        <begin position="368"/>
        <end position="395"/>
    </location>
</feature>
<evidence type="ECO:0000256" key="2">
    <source>
        <dbReference type="ARBA" id="ARBA00007465"/>
    </source>
</evidence>
<comment type="function">
    <text evidence="8">Component of the mitochondrial ribosome (mitoribosome), a dedicated translation machinery responsible for the synthesis of mitochondrial genome-encoded proteins, including at least some of the essential transmembrane subunits of the mitochondrial respiratory chain. The mitoribosomes are attached to the mitochondrial inner membrane and translation products are cotranslationally integrated into the membrane.</text>
</comment>
<feature type="domain" description="RNA-binding S4" evidence="13">
    <location>
        <begin position="101"/>
        <end position="160"/>
    </location>
</feature>